<keyword evidence="2" id="KW-1185">Reference proteome</keyword>
<reference evidence="1" key="1">
    <citation type="submission" date="2023-05" db="EMBL/GenBank/DDBJ databases">
        <authorList>
            <person name="Stuckert A."/>
        </authorList>
    </citation>
    <scope>NUCLEOTIDE SEQUENCE</scope>
</reference>
<evidence type="ECO:0000313" key="2">
    <source>
        <dbReference type="Proteomes" id="UP001162483"/>
    </source>
</evidence>
<gene>
    <name evidence="1" type="ORF">SPARVUS_LOCUS4418624</name>
</gene>
<name>A0ABN9C7P6_9NEOB</name>
<comment type="caution">
    <text evidence="1">The sequence shown here is derived from an EMBL/GenBank/DDBJ whole genome shotgun (WGS) entry which is preliminary data.</text>
</comment>
<organism evidence="1 2">
    <name type="scientific">Staurois parvus</name>
    <dbReference type="NCBI Taxonomy" id="386267"/>
    <lineage>
        <taxon>Eukaryota</taxon>
        <taxon>Metazoa</taxon>
        <taxon>Chordata</taxon>
        <taxon>Craniata</taxon>
        <taxon>Vertebrata</taxon>
        <taxon>Euteleostomi</taxon>
        <taxon>Amphibia</taxon>
        <taxon>Batrachia</taxon>
        <taxon>Anura</taxon>
        <taxon>Neobatrachia</taxon>
        <taxon>Ranoidea</taxon>
        <taxon>Ranidae</taxon>
        <taxon>Staurois</taxon>
    </lineage>
</organism>
<dbReference type="Proteomes" id="UP001162483">
    <property type="component" value="Unassembled WGS sequence"/>
</dbReference>
<protein>
    <submittedName>
        <fullName evidence="1">Uncharacterized protein</fullName>
    </submittedName>
</protein>
<evidence type="ECO:0000313" key="1">
    <source>
        <dbReference type="EMBL" id="CAI9555678.1"/>
    </source>
</evidence>
<proteinExistence type="predicted"/>
<dbReference type="EMBL" id="CATNWA010008253">
    <property type="protein sequence ID" value="CAI9555678.1"/>
    <property type="molecule type" value="Genomic_DNA"/>
</dbReference>
<sequence>MCLLGSNVVGSILYRPVLEIRVHAAAYTPRNSAMGPCNRLLMLLPGSPRVVSWVPVTASIAAVSIATLCRCATFRSPHTACECSIFVIGCWQNRAYHCCCPGL</sequence>
<accession>A0ABN9C7P6</accession>